<feature type="compositionally biased region" description="Basic and acidic residues" evidence="1">
    <location>
        <begin position="7"/>
        <end position="22"/>
    </location>
</feature>
<organism evidence="2 3">
    <name type="scientific">Taxus chinensis</name>
    <name type="common">Chinese yew</name>
    <name type="synonym">Taxus wallichiana var. chinensis</name>
    <dbReference type="NCBI Taxonomy" id="29808"/>
    <lineage>
        <taxon>Eukaryota</taxon>
        <taxon>Viridiplantae</taxon>
        <taxon>Streptophyta</taxon>
        <taxon>Embryophyta</taxon>
        <taxon>Tracheophyta</taxon>
        <taxon>Spermatophyta</taxon>
        <taxon>Pinopsida</taxon>
        <taxon>Pinidae</taxon>
        <taxon>Conifers II</taxon>
        <taxon>Cupressales</taxon>
        <taxon>Taxaceae</taxon>
        <taxon>Taxus</taxon>
    </lineage>
</organism>
<protein>
    <submittedName>
        <fullName evidence="2">Uncharacterized protein</fullName>
    </submittedName>
</protein>
<reference evidence="2 3" key="1">
    <citation type="journal article" date="2021" name="Nat. Plants">
        <title>The Taxus genome provides insights into paclitaxel biosynthesis.</title>
        <authorList>
            <person name="Xiong X."/>
            <person name="Gou J."/>
            <person name="Liao Q."/>
            <person name="Li Y."/>
            <person name="Zhou Q."/>
            <person name="Bi G."/>
            <person name="Li C."/>
            <person name="Du R."/>
            <person name="Wang X."/>
            <person name="Sun T."/>
            <person name="Guo L."/>
            <person name="Liang H."/>
            <person name="Lu P."/>
            <person name="Wu Y."/>
            <person name="Zhang Z."/>
            <person name="Ro D.K."/>
            <person name="Shang Y."/>
            <person name="Huang S."/>
            <person name="Yan J."/>
        </authorList>
    </citation>
    <scope>NUCLEOTIDE SEQUENCE [LARGE SCALE GENOMIC DNA]</scope>
    <source>
        <strain evidence="2">Ta-2019</strain>
    </source>
</reference>
<comment type="caution">
    <text evidence="2">The sequence shown here is derived from an EMBL/GenBank/DDBJ whole genome shotgun (WGS) entry which is preliminary data.</text>
</comment>
<evidence type="ECO:0000256" key="1">
    <source>
        <dbReference type="SAM" id="MobiDB-lite"/>
    </source>
</evidence>
<dbReference type="Proteomes" id="UP000824469">
    <property type="component" value="Unassembled WGS sequence"/>
</dbReference>
<feature type="compositionally biased region" description="Basic and acidic residues" evidence="1">
    <location>
        <begin position="32"/>
        <end position="50"/>
    </location>
</feature>
<dbReference type="EMBL" id="JAHRHJ020000011">
    <property type="protein sequence ID" value="KAH9295690.1"/>
    <property type="molecule type" value="Genomic_DNA"/>
</dbReference>
<dbReference type="AlphaFoldDB" id="A0AA38FBC5"/>
<feature type="region of interest" description="Disordered" evidence="1">
    <location>
        <begin position="1"/>
        <end position="60"/>
    </location>
</feature>
<gene>
    <name evidence="2" type="ORF">KI387_039278</name>
</gene>
<evidence type="ECO:0000313" key="2">
    <source>
        <dbReference type="EMBL" id="KAH9295690.1"/>
    </source>
</evidence>
<evidence type="ECO:0000313" key="3">
    <source>
        <dbReference type="Proteomes" id="UP000824469"/>
    </source>
</evidence>
<name>A0AA38FBC5_TAXCH</name>
<feature type="non-terminal residue" evidence="2">
    <location>
        <position position="87"/>
    </location>
</feature>
<feature type="non-terminal residue" evidence="2">
    <location>
        <position position="1"/>
    </location>
</feature>
<keyword evidence="3" id="KW-1185">Reference proteome</keyword>
<proteinExistence type="predicted"/>
<sequence>LYASPWHSEEHRGEKSHVESGRSRVTGQGDRVSGHRDRSQSPRLRDEHAGRPRGHQTIASDHIREILKLRPSHYSCDIGGFQEEAWL</sequence>
<accession>A0AA38FBC5</accession>